<dbReference type="EMBL" id="UINC01009357">
    <property type="protein sequence ID" value="SVA41973.1"/>
    <property type="molecule type" value="Genomic_DNA"/>
</dbReference>
<dbReference type="GO" id="GO:0009055">
    <property type="term" value="F:electron transfer activity"/>
    <property type="evidence" value="ECO:0007669"/>
    <property type="project" value="TreeGrafter"/>
</dbReference>
<evidence type="ECO:0000259" key="10">
    <source>
        <dbReference type="Pfam" id="PF02665"/>
    </source>
</evidence>
<keyword evidence="7" id="KW-0560">Oxidoreductase</keyword>
<keyword evidence="8 9" id="KW-0472">Membrane</keyword>
<protein>
    <recommendedName>
        <fullName evidence="10">NarG-like domain-containing protein</fullName>
    </recommendedName>
</protein>
<evidence type="ECO:0000256" key="7">
    <source>
        <dbReference type="ARBA" id="ARBA00023002"/>
    </source>
</evidence>
<evidence type="ECO:0000313" key="11">
    <source>
        <dbReference type="EMBL" id="SVA41973.1"/>
    </source>
</evidence>
<organism evidence="11">
    <name type="scientific">marine metagenome</name>
    <dbReference type="NCBI Taxonomy" id="408172"/>
    <lineage>
        <taxon>unclassified sequences</taxon>
        <taxon>metagenomes</taxon>
        <taxon>ecological metagenomes</taxon>
    </lineage>
</organism>
<feature type="transmembrane region" description="Helical" evidence="9">
    <location>
        <begin position="117"/>
        <end position="133"/>
    </location>
</feature>
<evidence type="ECO:0000256" key="3">
    <source>
        <dbReference type="ARBA" id="ARBA00022475"/>
    </source>
</evidence>
<dbReference type="Pfam" id="PF02665">
    <property type="entry name" value="Nitrate_red_gam"/>
    <property type="match status" value="1"/>
</dbReference>
<evidence type="ECO:0000256" key="4">
    <source>
        <dbReference type="ARBA" id="ARBA00022692"/>
    </source>
</evidence>
<dbReference type="SUPFAM" id="SSF103501">
    <property type="entry name" value="Respiratory nitrate reductase 1 gamma chain"/>
    <property type="match status" value="1"/>
</dbReference>
<dbReference type="InterPro" id="IPR036197">
    <property type="entry name" value="NarG-like_sf"/>
</dbReference>
<keyword evidence="3" id="KW-1003">Cell membrane</keyword>
<dbReference type="GO" id="GO:0005886">
    <property type="term" value="C:plasma membrane"/>
    <property type="evidence" value="ECO:0007669"/>
    <property type="project" value="UniProtKB-SubCell"/>
</dbReference>
<dbReference type="PANTHER" id="PTHR30598:SF3">
    <property type="entry name" value="RESPIRATORY NITRATE REDUCTASE 1 GAMMA CHAIN"/>
    <property type="match status" value="1"/>
</dbReference>
<feature type="transmembrane region" description="Helical" evidence="9">
    <location>
        <begin position="50"/>
        <end position="74"/>
    </location>
</feature>
<dbReference type="InterPro" id="IPR051936">
    <property type="entry name" value="Heme-iron_electron_transfer"/>
</dbReference>
<dbReference type="InterPro" id="IPR023234">
    <property type="entry name" value="NarG-like_domain"/>
</dbReference>
<gene>
    <name evidence="11" type="ORF">METZ01_LOCUS94827</name>
</gene>
<evidence type="ECO:0000256" key="6">
    <source>
        <dbReference type="ARBA" id="ARBA00022989"/>
    </source>
</evidence>
<dbReference type="Gene3D" id="1.20.950.20">
    <property type="entry name" value="Transmembrane di-heme cytochromes, Chain C"/>
    <property type="match status" value="1"/>
</dbReference>
<dbReference type="GO" id="GO:0019645">
    <property type="term" value="P:anaerobic electron transport chain"/>
    <property type="evidence" value="ECO:0007669"/>
    <property type="project" value="TreeGrafter"/>
</dbReference>
<dbReference type="PANTHER" id="PTHR30598">
    <property type="entry name" value="NITRATE REDUCTASE PRIVATE CHAPERONE, REDOX ENZYME MATURATION PROTEIN REMP FAMILY"/>
    <property type="match status" value="1"/>
</dbReference>
<name>A0A381VR11_9ZZZZ</name>
<evidence type="ECO:0000256" key="5">
    <source>
        <dbReference type="ARBA" id="ARBA00022982"/>
    </source>
</evidence>
<evidence type="ECO:0000256" key="1">
    <source>
        <dbReference type="ARBA" id="ARBA00004651"/>
    </source>
</evidence>
<keyword evidence="2" id="KW-0813">Transport</keyword>
<dbReference type="AlphaFoldDB" id="A0A381VR11"/>
<keyword evidence="4 9" id="KW-0812">Transmembrane</keyword>
<reference evidence="11" key="1">
    <citation type="submission" date="2018-05" db="EMBL/GenBank/DDBJ databases">
        <authorList>
            <person name="Lanie J.A."/>
            <person name="Ng W.-L."/>
            <person name="Kazmierczak K.M."/>
            <person name="Andrzejewski T.M."/>
            <person name="Davidsen T.M."/>
            <person name="Wayne K.J."/>
            <person name="Tettelin H."/>
            <person name="Glass J.I."/>
            <person name="Rusch D."/>
            <person name="Podicherti R."/>
            <person name="Tsui H.-C.T."/>
            <person name="Winkler M.E."/>
        </authorList>
    </citation>
    <scope>NUCLEOTIDE SEQUENCE</scope>
</reference>
<evidence type="ECO:0000256" key="9">
    <source>
        <dbReference type="SAM" id="Phobius"/>
    </source>
</evidence>
<keyword evidence="6 9" id="KW-1133">Transmembrane helix</keyword>
<feature type="transmembrane region" description="Helical" evidence="9">
    <location>
        <begin position="80"/>
        <end position="105"/>
    </location>
</feature>
<proteinExistence type="predicted"/>
<sequence>MFVGGIIYRSLSGIMGRYRGKWDLSVRGDYLWTTRSTGFFGRASIGPASLCLHWGLIILFISHLVGFIGGSYNFGSWIEFFKWAGLGGGIIFLYGALWALLRRIIIPQVKAMSTPDDYIVLLFLILIAALGLYQSAIEMVFGISFLAGPWMASIFKLQPDVSAIAGAPFINKLHIIVAFLFFAYFPFTKLVHFASYPFGYINRPFVSVRRRRTER</sequence>
<feature type="transmembrane region" description="Helical" evidence="9">
    <location>
        <begin position="169"/>
        <end position="187"/>
    </location>
</feature>
<evidence type="ECO:0000256" key="8">
    <source>
        <dbReference type="ARBA" id="ARBA00023136"/>
    </source>
</evidence>
<keyword evidence="5" id="KW-0249">Electron transport</keyword>
<evidence type="ECO:0000256" key="2">
    <source>
        <dbReference type="ARBA" id="ARBA00022448"/>
    </source>
</evidence>
<dbReference type="GO" id="GO:0008940">
    <property type="term" value="F:nitrate reductase activity"/>
    <property type="evidence" value="ECO:0007669"/>
    <property type="project" value="TreeGrafter"/>
</dbReference>
<comment type="subcellular location">
    <subcellularLocation>
        <location evidence="1">Cell membrane</location>
        <topology evidence="1">Multi-pass membrane protein</topology>
    </subcellularLocation>
</comment>
<feature type="domain" description="NarG-like" evidence="10">
    <location>
        <begin position="28"/>
        <end position="211"/>
    </location>
</feature>
<accession>A0A381VR11</accession>
<dbReference type="GO" id="GO:0020037">
    <property type="term" value="F:heme binding"/>
    <property type="evidence" value="ECO:0007669"/>
    <property type="project" value="TreeGrafter"/>
</dbReference>